<evidence type="ECO:0000313" key="4">
    <source>
        <dbReference type="Proteomes" id="UP000053732"/>
    </source>
</evidence>
<evidence type="ECO:0000256" key="1">
    <source>
        <dbReference type="SAM" id="Phobius"/>
    </source>
</evidence>
<dbReference type="Proteomes" id="UP000053732">
    <property type="component" value="Unassembled WGS sequence"/>
</dbReference>
<keyword evidence="4" id="KW-1185">Reference proteome</keyword>
<feature type="signal peptide" evidence="2">
    <location>
        <begin position="1"/>
        <end position="17"/>
    </location>
</feature>
<gene>
    <name evidence="3" type="ORF">PCAMFM013_S062g000032</name>
</gene>
<evidence type="ECO:0000256" key="2">
    <source>
        <dbReference type="SAM" id="SignalP"/>
    </source>
</evidence>
<keyword evidence="1" id="KW-1133">Transmembrane helix</keyword>
<reference evidence="3 4" key="1">
    <citation type="journal article" date="2014" name="Nat. Commun.">
        <title>Multiple recent horizontal transfers of a large genomic region in cheese making fungi.</title>
        <authorList>
            <person name="Cheeseman K."/>
            <person name="Ropars J."/>
            <person name="Renault P."/>
            <person name="Dupont J."/>
            <person name="Gouzy J."/>
            <person name="Branca A."/>
            <person name="Abraham A.L."/>
            <person name="Ceppi M."/>
            <person name="Conseiller E."/>
            <person name="Debuchy R."/>
            <person name="Malagnac F."/>
            <person name="Goarin A."/>
            <person name="Silar P."/>
            <person name="Lacoste S."/>
            <person name="Sallet E."/>
            <person name="Bensimon A."/>
            <person name="Giraud T."/>
            <person name="Brygoo Y."/>
        </authorList>
    </citation>
    <scope>NUCLEOTIDE SEQUENCE [LARGE SCALE GENOMIC DNA]</scope>
    <source>
        <strain evidence="4">FM 013</strain>
    </source>
</reference>
<keyword evidence="1" id="KW-0812">Transmembrane</keyword>
<dbReference type="AlphaFoldDB" id="A0A0G4PX61"/>
<dbReference type="EMBL" id="HG793195">
    <property type="protein sequence ID" value="CRL30893.1"/>
    <property type="molecule type" value="Genomic_DNA"/>
</dbReference>
<proteinExistence type="predicted"/>
<accession>A0A0G4PX61</accession>
<feature type="chain" id="PRO_5005195690" evidence="2">
    <location>
        <begin position="18"/>
        <end position="368"/>
    </location>
</feature>
<name>A0A0G4PX61_PENC3</name>
<protein>
    <submittedName>
        <fullName evidence="3">Str. FM013</fullName>
    </submittedName>
</protein>
<sequence>MIIPITAILALASLVPAIPVEGDIFAPTSTDGASALQGMNAATRELDARMEKISTALDIRSENPAARALMELESRDPGSREVGAPRFSAQQYTGAQAVVWYSALSATSLCAVFGGGAACTALFPFIVGIMNVVIYIGAMRNGDIPRGSRYVAGLLGTNALLIDIEMGSLTPSEESQANRLLSDAPFNSNSKRSLLEEEHLNVARLFEGSSLEFDRIELEDVSFLNQQKRSLDSPDLTHRMMIRGAKMNDLSHDLAFDRYSNGQSGISFNFNDTKFGGESELNKRDLSDVGLKVTFSYPQGQKIDKGDSLRTDLSHGIAKHWSELAFSQTGWSEYLGSILDSDRNSVVKYRIQVTKGEPSSSPGDLSGN</sequence>
<keyword evidence="1" id="KW-0472">Membrane</keyword>
<evidence type="ECO:0000313" key="3">
    <source>
        <dbReference type="EMBL" id="CRL30893.1"/>
    </source>
</evidence>
<organism evidence="3 4">
    <name type="scientific">Penicillium camemberti (strain FM 013)</name>
    <dbReference type="NCBI Taxonomy" id="1429867"/>
    <lineage>
        <taxon>Eukaryota</taxon>
        <taxon>Fungi</taxon>
        <taxon>Dikarya</taxon>
        <taxon>Ascomycota</taxon>
        <taxon>Pezizomycotina</taxon>
        <taxon>Eurotiomycetes</taxon>
        <taxon>Eurotiomycetidae</taxon>
        <taxon>Eurotiales</taxon>
        <taxon>Aspergillaceae</taxon>
        <taxon>Penicillium</taxon>
    </lineage>
</organism>
<feature type="transmembrane region" description="Helical" evidence="1">
    <location>
        <begin position="111"/>
        <end position="136"/>
    </location>
</feature>
<keyword evidence="2" id="KW-0732">Signal</keyword>